<evidence type="ECO:0000313" key="3">
    <source>
        <dbReference type="EMBL" id="XCF16505.1"/>
    </source>
</evidence>
<dbReference type="SUPFAM" id="SSF53137">
    <property type="entry name" value="Translational machinery components"/>
    <property type="match status" value="1"/>
</dbReference>
<dbReference type="KEGG" id="hanx:ABSL23_14860"/>
<sequence>MLDRLLGRASLKERIEELEDEAKSLQAQLDAESERRSEAVRDRQEAEQRVNELEDKVTELEDRVQRQGGEDGGPEFRGRRDLRGERRERVVGLLDSVESTEEGVLTAYVPNDPPEDVREAFGDRAPLVERAAPCLVVRDREGLLSAALRPPNPPAAFATWDSTVQVEREWLAPAGRYALAVVRADLFALGVFDANSGDGPQPERVRFEGFESDVKGKHSKGGFSQDRFERRRESQISEHLQKCQRALEGVEAERVFVVGEGTLLDEFDADATAAVDATGKPEAALDDAHDTFWTVPLSLL</sequence>
<dbReference type="RefSeq" id="WP_353634316.1">
    <property type="nucleotide sequence ID" value="NZ_CP159204.1"/>
</dbReference>
<dbReference type="AlphaFoldDB" id="A0AAU8CCC0"/>
<dbReference type="InterPro" id="IPR042226">
    <property type="entry name" value="eFR1_2_sf"/>
</dbReference>
<dbReference type="Gene3D" id="1.20.5.340">
    <property type="match status" value="1"/>
</dbReference>
<name>A0AAU8CCC0_9EURY</name>
<protein>
    <submittedName>
        <fullName evidence="3">Vms1/Ankzf1 family peptidyl-tRNA hydrolase</fullName>
    </submittedName>
</protein>
<feature type="domain" description="Actinobacteria/chloroflexi VLRF1 release factor" evidence="2">
    <location>
        <begin position="176"/>
        <end position="297"/>
    </location>
</feature>
<reference evidence="3" key="1">
    <citation type="submission" date="2024-06" db="EMBL/GenBank/DDBJ databases">
        <title>Genome Sequence of an extremely halophilic archaeon isolated from Permian era halite, Salado Formation, Carlsbad, New Mexico: Halobacterium sp. strain NMX12-1.</title>
        <authorList>
            <person name="Sotoa L."/>
            <person name="DasSarma P."/>
            <person name="Anton B.P."/>
            <person name="Vincze T."/>
            <person name="Verma I."/>
            <person name="Eralp B."/>
            <person name="Powers D.W."/>
            <person name="Dozier B.L."/>
            <person name="Roberts R.J."/>
            <person name="DasSarma S."/>
        </authorList>
    </citation>
    <scope>NUCLEOTIDE SEQUENCE</scope>
    <source>
        <strain evidence="3">NMX12-1</strain>
    </source>
</reference>
<dbReference type="GO" id="GO:0016787">
    <property type="term" value="F:hydrolase activity"/>
    <property type="evidence" value="ECO:0007669"/>
    <property type="project" value="UniProtKB-KW"/>
</dbReference>
<accession>A0AAU8CCC0</accession>
<dbReference type="Pfam" id="PF18859">
    <property type="entry name" value="acVLRF1"/>
    <property type="match status" value="1"/>
</dbReference>
<keyword evidence="3" id="KW-0378">Hydrolase</keyword>
<feature type="region of interest" description="Disordered" evidence="1">
    <location>
        <begin position="25"/>
        <end position="81"/>
    </location>
</feature>
<proteinExistence type="predicted"/>
<organism evidence="3">
    <name type="scientific">Halobacterium sp. NMX12-1</name>
    <dbReference type="NCBI Taxonomy" id="3166650"/>
    <lineage>
        <taxon>Archaea</taxon>
        <taxon>Methanobacteriati</taxon>
        <taxon>Methanobacteriota</taxon>
        <taxon>Stenosarchaea group</taxon>
        <taxon>Halobacteria</taxon>
        <taxon>Halobacteriales</taxon>
        <taxon>Halobacteriaceae</taxon>
        <taxon>Halobacterium</taxon>
    </lineage>
</organism>
<dbReference type="EMBL" id="CP159204">
    <property type="protein sequence ID" value="XCF16505.1"/>
    <property type="molecule type" value="Genomic_DNA"/>
</dbReference>
<feature type="compositionally biased region" description="Basic and acidic residues" evidence="1">
    <location>
        <begin position="32"/>
        <end position="81"/>
    </location>
</feature>
<dbReference type="Gene3D" id="3.30.420.60">
    <property type="entry name" value="eRF1 domain 2"/>
    <property type="match status" value="1"/>
</dbReference>
<dbReference type="InterPro" id="IPR040783">
    <property type="entry name" value="VLRF1"/>
</dbReference>
<gene>
    <name evidence="3" type="ORF">ABSL23_14860</name>
</gene>
<evidence type="ECO:0000256" key="1">
    <source>
        <dbReference type="SAM" id="MobiDB-lite"/>
    </source>
</evidence>
<evidence type="ECO:0000259" key="2">
    <source>
        <dbReference type="Pfam" id="PF18859"/>
    </source>
</evidence>
<dbReference type="GeneID" id="91110454"/>